<dbReference type="AlphaFoldDB" id="A0A7X2KJ68"/>
<dbReference type="EMBL" id="WJMX01000015">
    <property type="protein sequence ID" value="MRH80808.1"/>
    <property type="molecule type" value="Genomic_DNA"/>
</dbReference>
<accession>A0A7X2KJ68</accession>
<dbReference type="RefSeq" id="WP_153703492.1">
    <property type="nucleotide sequence ID" value="NZ_WJMX01000015.1"/>
</dbReference>
<comment type="caution">
    <text evidence="1">The sequence shown here is derived from an EMBL/GenBank/DDBJ whole genome shotgun (WGS) entry which is preliminary data.</text>
</comment>
<reference evidence="1 2" key="1">
    <citation type="submission" date="2019-11" db="EMBL/GenBank/DDBJ databases">
        <title>Draft genome sequence of 12 host-associated Lactobacillus reuteri rodent strains.</title>
        <authorList>
            <person name="Zhang S."/>
            <person name="Ozcam M."/>
            <person name="Van Pijkeren J.P."/>
        </authorList>
    </citation>
    <scope>NUCLEOTIDE SEQUENCE [LARGE SCALE GENOMIC DNA]</scope>
    <source>
        <strain evidence="1 2">CR</strain>
    </source>
</reference>
<dbReference type="Proteomes" id="UP000470878">
    <property type="component" value="Unassembled WGS sequence"/>
</dbReference>
<evidence type="ECO:0000313" key="1">
    <source>
        <dbReference type="EMBL" id="MRH80808.1"/>
    </source>
</evidence>
<name>A0A7X2KJ68_LIMRT</name>
<organism evidence="1 2">
    <name type="scientific">Limosilactobacillus reuteri</name>
    <name type="common">Lactobacillus reuteri</name>
    <dbReference type="NCBI Taxonomy" id="1598"/>
    <lineage>
        <taxon>Bacteria</taxon>
        <taxon>Bacillati</taxon>
        <taxon>Bacillota</taxon>
        <taxon>Bacilli</taxon>
        <taxon>Lactobacillales</taxon>
        <taxon>Lactobacillaceae</taxon>
        <taxon>Limosilactobacillus</taxon>
    </lineage>
</organism>
<protein>
    <submittedName>
        <fullName evidence="1">Uncharacterized protein</fullName>
    </submittedName>
</protein>
<sequence length="132" mass="15584">MSIFIIIIVLIVIYAFYTETDKLKQAKDNDGPEFNPATINSEDTSLHPKNNNYNFSGYIKSINWHDTRDGQLQCWLKIVNDEQEKDMSKYIKENMKGTIQQYKAIEVNNYVHVTYTLRRGYNNIKELRVLKK</sequence>
<evidence type="ECO:0000313" key="2">
    <source>
        <dbReference type="Proteomes" id="UP000470878"/>
    </source>
</evidence>
<proteinExistence type="predicted"/>
<gene>
    <name evidence="1" type="ORF">GIX77_08550</name>
</gene>